<dbReference type="SUPFAM" id="SSF57829">
    <property type="entry name" value="Zn-binding ribosomal proteins"/>
    <property type="match status" value="1"/>
</dbReference>
<feature type="region of interest" description="Disordered" evidence="6">
    <location>
        <begin position="21"/>
        <end position="40"/>
    </location>
</feature>
<reference evidence="7 8" key="1">
    <citation type="journal article" date="2014" name="Mol. Biol. Evol.">
        <title>Massive expansion of Ubiquitination-related gene families within the Chlamydiae.</title>
        <authorList>
            <person name="Domman D."/>
            <person name="Collingro A."/>
            <person name="Lagkouvardos I."/>
            <person name="Gehre L."/>
            <person name="Weinmaier T."/>
            <person name="Rattei T."/>
            <person name="Subtil A."/>
            <person name="Horn M."/>
        </authorList>
    </citation>
    <scope>NUCLEOTIDE SEQUENCE [LARGE SCALE GENOMIC DNA]</scope>
    <source>
        <strain evidence="7 8">EI2</strain>
    </source>
</reference>
<dbReference type="AlphaFoldDB" id="A0A0C1JL02"/>
<dbReference type="GO" id="GO:0003735">
    <property type="term" value="F:structural constituent of ribosome"/>
    <property type="evidence" value="ECO:0007669"/>
    <property type="project" value="InterPro"/>
</dbReference>
<feature type="compositionally biased region" description="Basic residues" evidence="6">
    <location>
        <begin position="26"/>
        <end position="38"/>
    </location>
</feature>
<evidence type="ECO:0000256" key="5">
    <source>
        <dbReference type="HAMAP-Rule" id="MF_00340"/>
    </source>
</evidence>
<evidence type="ECO:0000256" key="3">
    <source>
        <dbReference type="ARBA" id="ARBA00023274"/>
    </source>
</evidence>
<dbReference type="GO" id="GO:0015934">
    <property type="term" value="C:large ribosomal subunit"/>
    <property type="evidence" value="ECO:0007669"/>
    <property type="project" value="InterPro"/>
</dbReference>
<dbReference type="Proteomes" id="UP000031465">
    <property type="component" value="Unassembled WGS sequence"/>
</dbReference>
<dbReference type="HAMAP" id="MF_00340">
    <property type="entry name" value="Ribosomal_bL32"/>
    <property type="match status" value="1"/>
</dbReference>
<evidence type="ECO:0000256" key="4">
    <source>
        <dbReference type="ARBA" id="ARBA00035178"/>
    </source>
</evidence>
<organism evidence="7 8">
    <name type="scientific">Candidatus Protochlamydia amoebophila</name>
    <dbReference type="NCBI Taxonomy" id="362787"/>
    <lineage>
        <taxon>Bacteria</taxon>
        <taxon>Pseudomonadati</taxon>
        <taxon>Chlamydiota</taxon>
        <taxon>Chlamydiia</taxon>
        <taxon>Parachlamydiales</taxon>
        <taxon>Parachlamydiaceae</taxon>
        <taxon>Candidatus Protochlamydia</taxon>
    </lineage>
</organism>
<comment type="caution">
    <text evidence="7">The sequence shown here is derived from an EMBL/GenBank/DDBJ whole genome shotgun (WGS) entry which is preliminary data.</text>
</comment>
<evidence type="ECO:0000256" key="1">
    <source>
        <dbReference type="ARBA" id="ARBA00008560"/>
    </source>
</evidence>
<evidence type="ECO:0000313" key="7">
    <source>
        <dbReference type="EMBL" id="KIC71256.1"/>
    </source>
</evidence>
<evidence type="ECO:0000256" key="6">
    <source>
        <dbReference type="SAM" id="MobiDB-lite"/>
    </source>
</evidence>
<dbReference type="GO" id="GO:0006412">
    <property type="term" value="P:translation"/>
    <property type="evidence" value="ECO:0007669"/>
    <property type="project" value="UniProtKB-UniRule"/>
</dbReference>
<dbReference type="EMBL" id="JSAN01000101">
    <property type="protein sequence ID" value="KIC71256.1"/>
    <property type="molecule type" value="Genomic_DNA"/>
</dbReference>
<sequence>MERISLIDQETLTMAVPRNRLSNARKNSKRAHHAKKPKSLSICSNCGTARLPHCSCKACGTYADRTPTTQEAQ</sequence>
<dbReference type="InterPro" id="IPR011332">
    <property type="entry name" value="Ribosomal_zn-bd"/>
</dbReference>
<gene>
    <name evidence="5 7" type="primary">rpmF</name>
    <name evidence="7" type="ORF">DB44_EC00320</name>
</gene>
<dbReference type="PANTHER" id="PTHR35534:SF1">
    <property type="entry name" value="LARGE RIBOSOMAL SUBUNIT PROTEIN BL32"/>
    <property type="match status" value="1"/>
</dbReference>
<dbReference type="PANTHER" id="PTHR35534">
    <property type="entry name" value="50S RIBOSOMAL PROTEIN L32"/>
    <property type="match status" value="1"/>
</dbReference>
<comment type="similarity">
    <text evidence="1 5">Belongs to the bacterial ribosomal protein bL32 family.</text>
</comment>
<evidence type="ECO:0000313" key="8">
    <source>
        <dbReference type="Proteomes" id="UP000031465"/>
    </source>
</evidence>
<evidence type="ECO:0000256" key="2">
    <source>
        <dbReference type="ARBA" id="ARBA00022980"/>
    </source>
</evidence>
<dbReference type="PATRIC" id="fig|362787.3.peg.1597"/>
<proteinExistence type="inferred from homology"/>
<dbReference type="Pfam" id="PF01783">
    <property type="entry name" value="Ribosomal_L32p"/>
    <property type="match status" value="1"/>
</dbReference>
<dbReference type="InterPro" id="IPR002677">
    <property type="entry name" value="Ribosomal_bL32"/>
</dbReference>
<dbReference type="InterPro" id="IPR044957">
    <property type="entry name" value="Ribosomal_bL32_bact"/>
</dbReference>
<dbReference type="NCBIfam" id="TIGR01031">
    <property type="entry name" value="rpmF_bact"/>
    <property type="match status" value="1"/>
</dbReference>
<keyword evidence="2 5" id="KW-0689">Ribosomal protein</keyword>
<name>A0A0C1JL02_9BACT</name>
<keyword evidence="3 5" id="KW-0687">Ribonucleoprotein</keyword>
<protein>
    <recommendedName>
        <fullName evidence="4 5">Large ribosomal subunit protein bL32</fullName>
    </recommendedName>
</protein>
<accession>A0A0C1JL02</accession>